<name>A0A9Q8URY7_PASFU</name>
<dbReference type="AlphaFoldDB" id="A0A9Q8URY7"/>
<feature type="transmembrane region" description="Helical" evidence="3">
    <location>
        <begin position="208"/>
        <end position="226"/>
    </location>
</feature>
<organism evidence="5 6">
    <name type="scientific">Passalora fulva</name>
    <name type="common">Tomato leaf mold</name>
    <name type="synonym">Cladosporium fulvum</name>
    <dbReference type="NCBI Taxonomy" id="5499"/>
    <lineage>
        <taxon>Eukaryota</taxon>
        <taxon>Fungi</taxon>
        <taxon>Dikarya</taxon>
        <taxon>Ascomycota</taxon>
        <taxon>Pezizomycotina</taxon>
        <taxon>Dothideomycetes</taxon>
        <taxon>Dothideomycetidae</taxon>
        <taxon>Mycosphaerellales</taxon>
        <taxon>Mycosphaerellaceae</taxon>
        <taxon>Fulvia</taxon>
    </lineage>
</organism>
<dbReference type="InterPro" id="IPR036259">
    <property type="entry name" value="MFS_trans_sf"/>
</dbReference>
<feature type="transmembrane region" description="Helical" evidence="3">
    <location>
        <begin position="83"/>
        <end position="102"/>
    </location>
</feature>
<accession>A0A9Q8URY7</accession>
<dbReference type="Gene3D" id="1.20.1250.20">
    <property type="entry name" value="MFS general substrate transporter like domains"/>
    <property type="match status" value="1"/>
</dbReference>
<dbReference type="GO" id="GO:0016020">
    <property type="term" value="C:membrane"/>
    <property type="evidence" value="ECO:0007669"/>
    <property type="project" value="UniProtKB-SubCell"/>
</dbReference>
<feature type="transmembrane region" description="Helical" evidence="3">
    <location>
        <begin position="238"/>
        <end position="256"/>
    </location>
</feature>
<evidence type="ECO:0000313" key="5">
    <source>
        <dbReference type="EMBL" id="UJO20217.1"/>
    </source>
</evidence>
<evidence type="ECO:0000259" key="4">
    <source>
        <dbReference type="PROSITE" id="PS50850"/>
    </source>
</evidence>
<feature type="transmembrane region" description="Helical" evidence="3">
    <location>
        <begin position="151"/>
        <end position="168"/>
    </location>
</feature>
<protein>
    <recommendedName>
        <fullName evidence="4">Major facilitator superfamily (MFS) profile domain-containing protein</fullName>
    </recommendedName>
</protein>
<comment type="subcellular location">
    <subcellularLocation>
        <location evidence="1">Membrane</location>
        <topology evidence="1">Multi-pass membrane protein</topology>
    </subcellularLocation>
</comment>
<dbReference type="RefSeq" id="XP_047764583.1">
    <property type="nucleotide sequence ID" value="XM_047909895.1"/>
</dbReference>
<keyword evidence="6" id="KW-1185">Reference proteome</keyword>
<sequence>MAAMSNHDLRHHPSDGPKSIDPAQDPCKTGPEVDEKHPATTSDDNITPTSYDQPSTRSRIYDTIYWCPPHVRWDPVNPPQFNIWHNILFGFAGAFTVANLYYNHPILNILARDFGVSYVEVANIPTLARAGYATGLLFLCPLGDLLPRRPFVLTLVFATATVCIGLPITSNVHVFSAIQYITGVMTVTPQLVMPLVGDLAPPHKRAAALSIVTSGLMLGILLARLLSGVVTQYTSWRTIYWLSVGLQYLIFAHLWLSMPNYPPTTNPGSLTYLKPLRSIPPIFPRHPVLVQACPITSFVSSTSTTFCTALPFLLAGDPYPYPYPYPP</sequence>
<dbReference type="OrthoDB" id="2105912at2759"/>
<keyword evidence="3" id="KW-0812">Transmembrane</keyword>
<evidence type="ECO:0000313" key="6">
    <source>
        <dbReference type="Proteomes" id="UP000756132"/>
    </source>
</evidence>
<evidence type="ECO:0000256" key="3">
    <source>
        <dbReference type="SAM" id="Phobius"/>
    </source>
</evidence>
<dbReference type="GO" id="GO:0022857">
    <property type="term" value="F:transmembrane transporter activity"/>
    <property type="evidence" value="ECO:0007669"/>
    <property type="project" value="InterPro"/>
</dbReference>
<dbReference type="InterPro" id="IPR020846">
    <property type="entry name" value="MFS_dom"/>
</dbReference>
<feature type="region of interest" description="Disordered" evidence="2">
    <location>
        <begin position="1"/>
        <end position="55"/>
    </location>
</feature>
<keyword evidence="3" id="KW-1133">Transmembrane helix</keyword>
<dbReference type="Pfam" id="PF07690">
    <property type="entry name" value="MFS_1"/>
    <property type="match status" value="1"/>
</dbReference>
<dbReference type="PROSITE" id="PS50850">
    <property type="entry name" value="MFS"/>
    <property type="match status" value="1"/>
</dbReference>
<dbReference type="Proteomes" id="UP000756132">
    <property type="component" value="Chromosome 7"/>
</dbReference>
<dbReference type="KEGG" id="ffu:CLAFUR5_10747"/>
<evidence type="ECO:0000256" key="1">
    <source>
        <dbReference type="ARBA" id="ARBA00004141"/>
    </source>
</evidence>
<feature type="transmembrane region" description="Helical" evidence="3">
    <location>
        <begin position="174"/>
        <end position="196"/>
    </location>
</feature>
<dbReference type="SUPFAM" id="SSF103473">
    <property type="entry name" value="MFS general substrate transporter"/>
    <property type="match status" value="1"/>
</dbReference>
<dbReference type="PANTHER" id="PTHR42910">
    <property type="entry name" value="TRANSPORTER SCO4007-RELATED"/>
    <property type="match status" value="1"/>
</dbReference>
<gene>
    <name evidence="5" type="ORF">CLAFUR5_10747</name>
</gene>
<evidence type="ECO:0000256" key="2">
    <source>
        <dbReference type="SAM" id="MobiDB-lite"/>
    </source>
</evidence>
<reference evidence="5" key="1">
    <citation type="submission" date="2021-12" db="EMBL/GenBank/DDBJ databases">
        <authorList>
            <person name="Zaccaron A."/>
            <person name="Stergiopoulos I."/>
        </authorList>
    </citation>
    <scope>NUCLEOTIDE SEQUENCE</scope>
    <source>
        <strain evidence="5">Race5_Kim</strain>
    </source>
</reference>
<proteinExistence type="predicted"/>
<dbReference type="EMBL" id="CP090169">
    <property type="protein sequence ID" value="UJO20217.1"/>
    <property type="molecule type" value="Genomic_DNA"/>
</dbReference>
<keyword evidence="3" id="KW-0472">Membrane</keyword>
<feature type="domain" description="Major facilitator superfamily (MFS) profile" evidence="4">
    <location>
        <begin position="82"/>
        <end position="327"/>
    </location>
</feature>
<feature type="compositionally biased region" description="Polar residues" evidence="2">
    <location>
        <begin position="39"/>
        <end position="55"/>
    </location>
</feature>
<dbReference type="InterPro" id="IPR011701">
    <property type="entry name" value="MFS"/>
</dbReference>
<dbReference type="PANTHER" id="PTHR42910:SF1">
    <property type="entry name" value="MAJOR FACILITATOR SUPERFAMILY (MFS) PROFILE DOMAIN-CONTAINING PROTEIN"/>
    <property type="match status" value="1"/>
</dbReference>
<reference evidence="5" key="2">
    <citation type="journal article" date="2022" name="Microb. Genom.">
        <title>A chromosome-scale genome assembly of the tomato pathogen Cladosporium fulvum reveals a compartmentalized genome architecture and the presence of a dispensable chromosome.</title>
        <authorList>
            <person name="Zaccaron A.Z."/>
            <person name="Chen L.H."/>
            <person name="Samaras A."/>
            <person name="Stergiopoulos I."/>
        </authorList>
    </citation>
    <scope>NUCLEOTIDE SEQUENCE</scope>
    <source>
        <strain evidence="5">Race5_Kim</strain>
    </source>
</reference>
<dbReference type="GeneID" id="71990625"/>